<keyword evidence="1" id="KW-1133">Transmembrane helix</keyword>
<keyword evidence="3" id="KW-1185">Reference proteome</keyword>
<name>A0ABU3D6F2_9FLAO</name>
<feature type="transmembrane region" description="Helical" evidence="1">
    <location>
        <begin position="6"/>
        <end position="22"/>
    </location>
</feature>
<gene>
    <name evidence="2" type="ORF">RM539_10965</name>
</gene>
<feature type="transmembrane region" description="Helical" evidence="1">
    <location>
        <begin position="63"/>
        <end position="79"/>
    </location>
</feature>
<organism evidence="2 3">
    <name type="scientific">Autumnicola musiva</name>
    <dbReference type="NCBI Taxonomy" id="3075589"/>
    <lineage>
        <taxon>Bacteria</taxon>
        <taxon>Pseudomonadati</taxon>
        <taxon>Bacteroidota</taxon>
        <taxon>Flavobacteriia</taxon>
        <taxon>Flavobacteriales</taxon>
        <taxon>Flavobacteriaceae</taxon>
        <taxon>Autumnicola</taxon>
    </lineage>
</organism>
<comment type="caution">
    <text evidence="2">The sequence shown here is derived from an EMBL/GenBank/DDBJ whole genome shotgun (WGS) entry which is preliminary data.</text>
</comment>
<keyword evidence="1" id="KW-0812">Transmembrane</keyword>
<dbReference type="Proteomes" id="UP001262582">
    <property type="component" value="Unassembled WGS sequence"/>
</dbReference>
<evidence type="ECO:0000313" key="2">
    <source>
        <dbReference type="EMBL" id="MDT0677102.1"/>
    </source>
</evidence>
<sequence length="127" mass="15232">MLQPYLHYFLHFIAIGAIAWLYDKKNWKRNWVILLATMLVDLDHLFANPIFDPKRCGIGYHPLHSELAIITYFLGVIFTKNRLLRLIFIGLIFHMFTDFIDCLWTFSKCRECYFSSEVFEWAQQLSF</sequence>
<evidence type="ECO:0000256" key="1">
    <source>
        <dbReference type="SAM" id="Phobius"/>
    </source>
</evidence>
<evidence type="ECO:0000313" key="3">
    <source>
        <dbReference type="Proteomes" id="UP001262582"/>
    </source>
</evidence>
<protein>
    <submittedName>
        <fullName evidence="2">DUF6122 family protein</fullName>
    </submittedName>
</protein>
<dbReference type="InterPro" id="IPR046125">
    <property type="entry name" value="DUF6122"/>
</dbReference>
<dbReference type="RefSeq" id="WP_311503554.1">
    <property type="nucleotide sequence ID" value="NZ_JAVRHK010000007.1"/>
</dbReference>
<reference evidence="2 3" key="1">
    <citation type="submission" date="2023-09" db="EMBL/GenBank/DDBJ databases">
        <authorList>
            <person name="Rey-Velasco X."/>
        </authorList>
    </citation>
    <scope>NUCLEOTIDE SEQUENCE [LARGE SCALE GENOMIC DNA]</scope>
    <source>
        <strain evidence="2 3">F117</strain>
    </source>
</reference>
<accession>A0ABU3D6F2</accession>
<dbReference type="Pfam" id="PF19617">
    <property type="entry name" value="DUF6122"/>
    <property type="match status" value="1"/>
</dbReference>
<feature type="transmembrane region" description="Helical" evidence="1">
    <location>
        <begin position="86"/>
        <end position="106"/>
    </location>
</feature>
<proteinExistence type="predicted"/>
<dbReference type="EMBL" id="JAVRHK010000007">
    <property type="protein sequence ID" value="MDT0677102.1"/>
    <property type="molecule type" value="Genomic_DNA"/>
</dbReference>
<keyword evidence="1" id="KW-0472">Membrane</keyword>